<feature type="transmembrane region" description="Helical" evidence="1">
    <location>
        <begin position="27"/>
        <end position="45"/>
    </location>
</feature>
<proteinExistence type="predicted"/>
<protein>
    <submittedName>
        <fullName evidence="2">Uncharacterized protein</fullName>
    </submittedName>
</protein>
<gene>
    <name evidence="2" type="ORF">TSG867_LOCUS33680</name>
</gene>
<name>A0A821J6T0_9BILA</name>
<dbReference type="EMBL" id="CAJOBQ010011473">
    <property type="protein sequence ID" value="CAF4709915.1"/>
    <property type="molecule type" value="Genomic_DNA"/>
</dbReference>
<dbReference type="AlphaFoldDB" id="A0A821J6T0"/>
<feature type="non-terminal residue" evidence="2">
    <location>
        <position position="1"/>
    </location>
</feature>
<organism evidence="2 3">
    <name type="scientific">Rotaria socialis</name>
    <dbReference type="NCBI Taxonomy" id="392032"/>
    <lineage>
        <taxon>Eukaryota</taxon>
        <taxon>Metazoa</taxon>
        <taxon>Spiralia</taxon>
        <taxon>Gnathifera</taxon>
        <taxon>Rotifera</taxon>
        <taxon>Eurotatoria</taxon>
        <taxon>Bdelloidea</taxon>
        <taxon>Philodinida</taxon>
        <taxon>Philodinidae</taxon>
        <taxon>Rotaria</taxon>
    </lineage>
</organism>
<keyword evidence="1" id="KW-0472">Membrane</keyword>
<keyword evidence="1" id="KW-0812">Transmembrane</keyword>
<evidence type="ECO:0000256" key="1">
    <source>
        <dbReference type="SAM" id="Phobius"/>
    </source>
</evidence>
<evidence type="ECO:0000313" key="3">
    <source>
        <dbReference type="Proteomes" id="UP000663862"/>
    </source>
</evidence>
<evidence type="ECO:0000313" key="2">
    <source>
        <dbReference type="EMBL" id="CAF4709915.1"/>
    </source>
</evidence>
<dbReference type="Proteomes" id="UP000663862">
    <property type="component" value="Unassembled WGS sequence"/>
</dbReference>
<reference evidence="2" key="1">
    <citation type="submission" date="2021-02" db="EMBL/GenBank/DDBJ databases">
        <authorList>
            <person name="Nowell W R."/>
        </authorList>
    </citation>
    <scope>NUCLEOTIDE SEQUENCE</scope>
</reference>
<comment type="caution">
    <text evidence="2">The sequence shown here is derived from an EMBL/GenBank/DDBJ whole genome shotgun (WGS) entry which is preliminary data.</text>
</comment>
<accession>A0A821J6T0</accession>
<sequence length="50" mass="5810">SRTSSYPYLDPKPPRTKLISWRPLTSLLGHLGICAAFQAFIFEYVKQQPW</sequence>
<keyword evidence="1" id="KW-1133">Transmembrane helix</keyword>